<dbReference type="RefSeq" id="WP_004890101.1">
    <property type="nucleotide sequence ID" value="NZ_KB849574.1"/>
</dbReference>
<sequence>MGFWDKVKESANKIAESESWAAIKETASNVGCKVGVHSGKPQHVEGQPQCYMEYTCDKCNQLIIKQKHKFPSKSDAKYHSNRSCEKRLKCEYCDAVETVTVHEHWNSKGVDGYCNNVEKCARCHTERKNGKHHSFIRRGTQGSKIVVECINCRHTELKDTWN</sequence>
<evidence type="ECO:0000313" key="2">
    <source>
        <dbReference type="Proteomes" id="UP000018440"/>
    </source>
</evidence>
<dbReference type="Proteomes" id="UP000018440">
    <property type="component" value="Unassembled WGS sequence"/>
</dbReference>
<comment type="caution">
    <text evidence="1">The sequence shown here is derived from an EMBL/GenBank/DDBJ whole genome shotgun (WGS) entry which is preliminary data.</text>
</comment>
<protein>
    <submittedName>
        <fullName evidence="1">Uncharacterized protein</fullName>
    </submittedName>
</protein>
<dbReference type="HOGENOM" id="CLU_1821824_0_0_6"/>
<name>N9AMW3_9GAMM</name>
<gene>
    <name evidence="1" type="ORF">F955_00360</name>
</gene>
<reference evidence="1 2" key="1">
    <citation type="submission" date="2013-02" db="EMBL/GenBank/DDBJ databases">
        <title>The Genome Sequence of Acinetobacter schindleri CIP 107287.</title>
        <authorList>
            <consortium name="The Broad Institute Genome Sequencing Platform"/>
            <consortium name="The Broad Institute Genome Sequencing Center for Infectious Disease"/>
            <person name="Cerqueira G."/>
            <person name="Feldgarden M."/>
            <person name="Courvalin P."/>
            <person name="Perichon B."/>
            <person name="Grillot-Courvalin C."/>
            <person name="Clermont D."/>
            <person name="Rocha E."/>
            <person name="Yoon E.-J."/>
            <person name="Nemec A."/>
            <person name="Walker B."/>
            <person name="Young S.K."/>
            <person name="Zeng Q."/>
            <person name="Gargeya S."/>
            <person name="Fitzgerald M."/>
            <person name="Haas B."/>
            <person name="Abouelleil A."/>
            <person name="Alvarado L."/>
            <person name="Arachchi H.M."/>
            <person name="Berlin A.M."/>
            <person name="Chapman S.B."/>
            <person name="Dewar J."/>
            <person name="Goldberg J."/>
            <person name="Griggs A."/>
            <person name="Gujja S."/>
            <person name="Hansen M."/>
            <person name="Howarth C."/>
            <person name="Imamovic A."/>
            <person name="Larimer J."/>
            <person name="McCowan C."/>
            <person name="Murphy C."/>
            <person name="Neiman D."/>
            <person name="Pearson M."/>
            <person name="Priest M."/>
            <person name="Roberts A."/>
            <person name="Saif S."/>
            <person name="Shea T."/>
            <person name="Sisk P."/>
            <person name="Sykes S."/>
            <person name="Wortman J."/>
            <person name="Nusbaum C."/>
            <person name="Birren B."/>
        </authorList>
    </citation>
    <scope>NUCLEOTIDE SEQUENCE [LARGE SCALE GENOMIC DNA]</scope>
    <source>
        <strain evidence="1 2">CIP 107287</strain>
    </source>
</reference>
<evidence type="ECO:0000313" key="1">
    <source>
        <dbReference type="EMBL" id="ENV45368.1"/>
    </source>
</evidence>
<accession>N9AMW3</accession>
<proteinExistence type="predicted"/>
<organism evidence="1 2">
    <name type="scientific">Acinetobacter schindleri CIP 107287</name>
    <dbReference type="NCBI Taxonomy" id="1217988"/>
    <lineage>
        <taxon>Bacteria</taxon>
        <taxon>Pseudomonadati</taxon>
        <taxon>Pseudomonadota</taxon>
        <taxon>Gammaproteobacteria</taxon>
        <taxon>Moraxellales</taxon>
        <taxon>Moraxellaceae</taxon>
        <taxon>Acinetobacter</taxon>
    </lineage>
</organism>
<dbReference type="AlphaFoldDB" id="N9AMW3"/>
<dbReference type="EMBL" id="APPQ01000019">
    <property type="protein sequence ID" value="ENV45368.1"/>
    <property type="molecule type" value="Genomic_DNA"/>
</dbReference>